<evidence type="ECO:0000313" key="3">
    <source>
        <dbReference type="EMBL" id="MBK1658213.1"/>
    </source>
</evidence>
<keyword evidence="1" id="KW-0233">DNA recombination</keyword>
<feature type="region of interest" description="Disordered" evidence="2">
    <location>
        <begin position="118"/>
        <end position="137"/>
    </location>
</feature>
<comment type="caution">
    <text evidence="3">The sequence shown here is derived from an EMBL/GenBank/DDBJ whole genome shotgun (WGS) entry which is preliminary data.</text>
</comment>
<accession>A0ABS1CV14</accession>
<evidence type="ECO:0000256" key="1">
    <source>
        <dbReference type="ARBA" id="ARBA00023172"/>
    </source>
</evidence>
<dbReference type="EMBL" id="NRSG01000042">
    <property type="protein sequence ID" value="MBK1658213.1"/>
    <property type="molecule type" value="Genomic_DNA"/>
</dbReference>
<dbReference type="InterPro" id="IPR011010">
    <property type="entry name" value="DNA_brk_join_enz"/>
</dbReference>
<dbReference type="Proteomes" id="UP000697995">
    <property type="component" value="Unassembled WGS sequence"/>
</dbReference>
<protein>
    <submittedName>
        <fullName evidence="3">Uncharacterized protein</fullName>
    </submittedName>
</protein>
<reference evidence="3 4" key="1">
    <citation type="journal article" date="2020" name="Microorganisms">
        <title>Osmotic Adaptation and Compatible Solute Biosynthesis of Phototrophic Bacteria as Revealed from Genome Analyses.</title>
        <authorList>
            <person name="Imhoff J.F."/>
            <person name="Rahn T."/>
            <person name="Kunzel S."/>
            <person name="Keller A."/>
            <person name="Neulinger S.C."/>
        </authorList>
    </citation>
    <scope>NUCLEOTIDE SEQUENCE [LARGE SCALE GENOMIC DNA]</scope>
    <source>
        <strain evidence="3 4">DSM 15382</strain>
    </source>
</reference>
<sequence length="155" mass="16422">MTVAVTHAGAALRRRLTAIGRAHRMAGQPCAGRAPGDPRHPRRQRHAAAIGTAELRCLVAACSDGLASTCDGAPQPYALPRIPARRLALAGIKPAWLEQLSMHGLRPGFITEAKKGGARDEAIMQHSSHRGVRTRRSPVRQAKLLGESPAGLVGL</sequence>
<keyword evidence="4" id="KW-1185">Reference proteome</keyword>
<organism evidence="3 4">
    <name type="scientific">Paracraurococcus ruber</name>
    <dbReference type="NCBI Taxonomy" id="77675"/>
    <lineage>
        <taxon>Bacteria</taxon>
        <taxon>Pseudomonadati</taxon>
        <taxon>Pseudomonadota</taxon>
        <taxon>Alphaproteobacteria</taxon>
        <taxon>Acetobacterales</taxon>
        <taxon>Roseomonadaceae</taxon>
        <taxon>Paracraurococcus</taxon>
    </lineage>
</organism>
<feature type="compositionally biased region" description="Basic residues" evidence="2">
    <location>
        <begin position="127"/>
        <end position="137"/>
    </location>
</feature>
<dbReference type="SUPFAM" id="SSF56349">
    <property type="entry name" value="DNA breaking-rejoining enzymes"/>
    <property type="match status" value="1"/>
</dbReference>
<evidence type="ECO:0000313" key="4">
    <source>
        <dbReference type="Proteomes" id="UP000697995"/>
    </source>
</evidence>
<name>A0ABS1CV14_9PROT</name>
<dbReference type="InterPro" id="IPR013762">
    <property type="entry name" value="Integrase-like_cat_sf"/>
</dbReference>
<gene>
    <name evidence="3" type="ORF">CKO45_08220</name>
</gene>
<evidence type="ECO:0000256" key="2">
    <source>
        <dbReference type="SAM" id="MobiDB-lite"/>
    </source>
</evidence>
<dbReference type="Gene3D" id="1.10.443.10">
    <property type="entry name" value="Intergrase catalytic core"/>
    <property type="match status" value="1"/>
</dbReference>
<proteinExistence type="predicted"/>